<feature type="domain" description="C-type lectin" evidence="14">
    <location>
        <begin position="35"/>
        <end position="148"/>
    </location>
</feature>
<dbReference type="SMART" id="SM00179">
    <property type="entry name" value="EGF_CA"/>
    <property type="match status" value="1"/>
</dbReference>
<evidence type="ECO:0000256" key="8">
    <source>
        <dbReference type="ARBA" id="ARBA00023157"/>
    </source>
</evidence>
<evidence type="ECO:0000256" key="5">
    <source>
        <dbReference type="ARBA" id="ARBA00022734"/>
    </source>
</evidence>
<dbReference type="InterPro" id="IPR051505">
    <property type="entry name" value="C-type_lectin_domain"/>
</dbReference>
<evidence type="ECO:0000256" key="12">
    <source>
        <dbReference type="SAM" id="SignalP"/>
    </source>
</evidence>
<dbReference type="Gene3D" id="2.10.25.10">
    <property type="entry name" value="Laminin"/>
    <property type="match status" value="1"/>
</dbReference>
<feature type="transmembrane region" description="Helical" evidence="11">
    <location>
        <begin position="455"/>
        <end position="480"/>
    </location>
</feature>
<feature type="chain" id="PRO_5044824910" evidence="12">
    <location>
        <begin position="19"/>
        <end position="502"/>
    </location>
</feature>
<proteinExistence type="predicted"/>
<accession>A0ABD2G728</accession>
<dbReference type="PANTHER" id="PTHR14789">
    <property type="entry name" value="CHONDROLECTIN VARIANT CHODLFDELTAE"/>
    <property type="match status" value="1"/>
</dbReference>
<evidence type="ECO:0000256" key="3">
    <source>
        <dbReference type="ARBA" id="ARBA00022692"/>
    </source>
</evidence>
<evidence type="ECO:0000256" key="2">
    <source>
        <dbReference type="ARBA" id="ARBA00022553"/>
    </source>
</evidence>
<dbReference type="InterPro" id="IPR000742">
    <property type="entry name" value="EGF"/>
</dbReference>
<comment type="caution">
    <text evidence="15">The sequence shown here is derived from an EMBL/GenBank/DDBJ whole genome shotgun (WGS) entry which is preliminary data.</text>
</comment>
<evidence type="ECO:0000256" key="9">
    <source>
        <dbReference type="PROSITE-ProRule" id="PRU00076"/>
    </source>
</evidence>
<keyword evidence="3 11" id="KW-0812">Transmembrane</keyword>
<dbReference type="InterPro" id="IPR000152">
    <property type="entry name" value="EGF-type_Asp/Asn_hydroxyl_site"/>
</dbReference>
<dbReference type="PROSITE" id="PS50026">
    <property type="entry name" value="EGF_3"/>
    <property type="match status" value="1"/>
</dbReference>
<evidence type="ECO:0000256" key="6">
    <source>
        <dbReference type="ARBA" id="ARBA00022989"/>
    </source>
</evidence>
<keyword evidence="7 11" id="KW-0472">Membrane</keyword>
<dbReference type="Gene3D" id="3.10.100.10">
    <property type="entry name" value="Mannose-Binding Protein A, subunit A"/>
    <property type="match status" value="1"/>
</dbReference>
<keyword evidence="8" id="KW-1015">Disulfide bond</keyword>
<sequence length="502" mass="53324">MKMMWFWFCWVLGPMVWASPPLFSLHPSPVIFSVAEDACPPGELASLSSDQEVSAVLDLVSGSNGSVFWVGLRKVKDACVDPGLPLRGFSWTGGGSRAPQVVRWAQEPQETCTTLRCAAIKLNQTGTSGTSWGLIPVSCRNKNPYICKGRGTPQPTSATQDPEPDLKPKFGPEPDLKPDSGTEPDLKPDSGTEPDLKPDSGTEPDLKSDSGTEPDLKPDSGTEPDLKPDSGTEPDLKPDSGTEPDLKSDSGTEPDLKPDSGTEPDLKSDSGTEPDLKPDSGTEPDLKPDSGTEPDLKSDSGTEPDLKPDSGTEPDLKPDSGTEPDLKSDSGTEPDPCPWPPILGTRSLREDNSTRVLAECWSGLQLDLVCSGRPPAWRLTDGSVANQSTACQPCEPGFIRTGSGDCEDIDECSGGAGPCRTSCLNTPGSYRCFCIDDAGERHAEDSPVCAPTLGFLLPLLVAMAALVVLVVVVAVTVALCMRRKRAMKNKEGYEPANEKEAS</sequence>
<dbReference type="Proteomes" id="UP001619887">
    <property type="component" value="Unassembled WGS sequence"/>
</dbReference>
<dbReference type="InterPro" id="IPR018097">
    <property type="entry name" value="EGF_Ca-bd_CS"/>
</dbReference>
<protein>
    <submittedName>
        <fullName evidence="15">Uncharacterized protein</fullName>
    </submittedName>
</protein>
<dbReference type="CDD" id="cd00054">
    <property type="entry name" value="EGF_CA"/>
    <property type="match status" value="1"/>
</dbReference>
<dbReference type="InterPro" id="IPR001881">
    <property type="entry name" value="EGF-like_Ca-bd_dom"/>
</dbReference>
<evidence type="ECO:0000256" key="4">
    <source>
        <dbReference type="ARBA" id="ARBA00022729"/>
    </source>
</evidence>
<keyword evidence="9" id="KW-0245">EGF-like domain</keyword>
<evidence type="ECO:0000313" key="16">
    <source>
        <dbReference type="Proteomes" id="UP001619887"/>
    </source>
</evidence>
<dbReference type="PANTHER" id="PTHR14789:SF8">
    <property type="entry name" value="C-TYPE LECTIN DOMAIN FAMILY 14 MEMBER A PRECURSOR-RELATED"/>
    <property type="match status" value="1"/>
</dbReference>
<evidence type="ECO:0000256" key="11">
    <source>
        <dbReference type="SAM" id="Phobius"/>
    </source>
</evidence>
<keyword evidence="4 12" id="KW-0732">Signal</keyword>
<keyword evidence="16" id="KW-1185">Reference proteome</keyword>
<dbReference type="EMBL" id="JBIYXZ010002082">
    <property type="protein sequence ID" value="KAL3049702.1"/>
    <property type="molecule type" value="Genomic_DNA"/>
</dbReference>
<dbReference type="InterPro" id="IPR001304">
    <property type="entry name" value="C-type_lectin-like"/>
</dbReference>
<dbReference type="PROSITE" id="PS01187">
    <property type="entry name" value="EGF_CA"/>
    <property type="match status" value="1"/>
</dbReference>
<dbReference type="AlphaFoldDB" id="A0ABD2G728"/>
<reference evidence="15 16" key="1">
    <citation type="journal article" date="2022" name="G3 (Bethesda)">
        <title>Evaluating Illumina-, Nanopore-, and PacBio-based genome assembly strategies with the bald notothen, Trematomus borchgrevinki.</title>
        <authorList>
            <person name="Rayamajhi N."/>
            <person name="Cheng C.C."/>
            <person name="Catchen J.M."/>
        </authorList>
    </citation>
    <scope>NUCLEOTIDE SEQUENCE [LARGE SCALE GENOMIC DNA]</scope>
    <source>
        <strain evidence="15">AGRC-2024</strain>
    </source>
</reference>
<dbReference type="SUPFAM" id="SSF57196">
    <property type="entry name" value="EGF/Laminin"/>
    <property type="match status" value="1"/>
</dbReference>
<dbReference type="SMART" id="SM00034">
    <property type="entry name" value="CLECT"/>
    <property type="match status" value="1"/>
</dbReference>
<feature type="domain" description="EGF-like" evidence="13">
    <location>
        <begin position="408"/>
        <end position="444"/>
    </location>
</feature>
<gene>
    <name evidence="15" type="ORF">OYC64_009036</name>
</gene>
<evidence type="ECO:0000256" key="7">
    <source>
        <dbReference type="ARBA" id="ARBA00023136"/>
    </source>
</evidence>
<feature type="region of interest" description="Disordered" evidence="10">
    <location>
        <begin position="148"/>
        <end position="346"/>
    </location>
</feature>
<feature type="signal peptide" evidence="12">
    <location>
        <begin position="1"/>
        <end position="18"/>
    </location>
</feature>
<keyword evidence="5" id="KW-0430">Lectin</keyword>
<reference evidence="15 16" key="2">
    <citation type="journal article" date="2024" name="G3 (Bethesda)">
        <title>The genome of the cryopelagic Antarctic bald notothen, Trematomus borchgrevinki.</title>
        <authorList>
            <person name="Rayamajhi N."/>
            <person name="Rivera-Colon A.G."/>
            <person name="Minhas B.F."/>
            <person name="Cheng C.C."/>
            <person name="Catchen J.M."/>
        </authorList>
    </citation>
    <scope>NUCLEOTIDE SEQUENCE [LARGE SCALE GENOMIC DNA]</scope>
    <source>
        <strain evidence="15">AGRC-2024</strain>
    </source>
</reference>
<dbReference type="InterPro" id="IPR016187">
    <property type="entry name" value="CTDL_fold"/>
</dbReference>
<organism evidence="15 16">
    <name type="scientific">Pagothenia borchgrevinki</name>
    <name type="common">Bald rockcod</name>
    <name type="synonym">Trematomus borchgrevinki</name>
    <dbReference type="NCBI Taxonomy" id="8213"/>
    <lineage>
        <taxon>Eukaryota</taxon>
        <taxon>Metazoa</taxon>
        <taxon>Chordata</taxon>
        <taxon>Craniata</taxon>
        <taxon>Vertebrata</taxon>
        <taxon>Euteleostomi</taxon>
        <taxon>Actinopterygii</taxon>
        <taxon>Neopterygii</taxon>
        <taxon>Teleostei</taxon>
        <taxon>Neoteleostei</taxon>
        <taxon>Acanthomorphata</taxon>
        <taxon>Eupercaria</taxon>
        <taxon>Perciformes</taxon>
        <taxon>Notothenioidei</taxon>
        <taxon>Nototheniidae</taxon>
        <taxon>Pagothenia</taxon>
    </lineage>
</organism>
<name>A0ABD2G728_PAGBO</name>
<keyword evidence="2" id="KW-0597">Phosphoprotein</keyword>
<evidence type="ECO:0000259" key="14">
    <source>
        <dbReference type="PROSITE" id="PS50041"/>
    </source>
</evidence>
<evidence type="ECO:0000259" key="13">
    <source>
        <dbReference type="PROSITE" id="PS50026"/>
    </source>
</evidence>
<keyword evidence="6 11" id="KW-1133">Transmembrane helix</keyword>
<feature type="compositionally biased region" description="Basic and acidic residues" evidence="10">
    <location>
        <begin position="164"/>
        <end position="330"/>
    </location>
</feature>
<dbReference type="PROSITE" id="PS50041">
    <property type="entry name" value="C_TYPE_LECTIN_2"/>
    <property type="match status" value="1"/>
</dbReference>
<dbReference type="GO" id="GO:0030246">
    <property type="term" value="F:carbohydrate binding"/>
    <property type="evidence" value="ECO:0007669"/>
    <property type="project" value="UniProtKB-KW"/>
</dbReference>
<evidence type="ECO:0000256" key="10">
    <source>
        <dbReference type="SAM" id="MobiDB-lite"/>
    </source>
</evidence>
<evidence type="ECO:0000256" key="1">
    <source>
        <dbReference type="ARBA" id="ARBA00004479"/>
    </source>
</evidence>
<evidence type="ECO:0000313" key="15">
    <source>
        <dbReference type="EMBL" id="KAL3049702.1"/>
    </source>
</evidence>
<dbReference type="InterPro" id="IPR016186">
    <property type="entry name" value="C-type_lectin-like/link_sf"/>
</dbReference>
<dbReference type="SUPFAM" id="SSF56436">
    <property type="entry name" value="C-type lectin-like"/>
    <property type="match status" value="1"/>
</dbReference>
<comment type="subcellular location">
    <subcellularLocation>
        <location evidence="1">Membrane</location>
        <topology evidence="1">Single-pass type I membrane protein</topology>
    </subcellularLocation>
</comment>
<dbReference type="PROSITE" id="PS00010">
    <property type="entry name" value="ASX_HYDROXYL"/>
    <property type="match status" value="1"/>
</dbReference>
<dbReference type="GO" id="GO:0016020">
    <property type="term" value="C:membrane"/>
    <property type="evidence" value="ECO:0007669"/>
    <property type="project" value="UniProtKB-SubCell"/>
</dbReference>
<comment type="caution">
    <text evidence="9">Lacks conserved residue(s) required for the propagation of feature annotation.</text>
</comment>